<dbReference type="AlphaFoldDB" id="A0A6L3V1Z2"/>
<dbReference type="InterPro" id="IPR013120">
    <property type="entry name" value="FAR_NAD-bd"/>
</dbReference>
<dbReference type="InterPro" id="IPR010080">
    <property type="entry name" value="Thioester_reductase-like_dom"/>
</dbReference>
<dbReference type="PROSITE" id="PS50075">
    <property type="entry name" value="CARRIER"/>
    <property type="match status" value="1"/>
</dbReference>
<dbReference type="Gene3D" id="3.40.50.720">
    <property type="entry name" value="NAD(P)-binding Rossmann-like Domain"/>
    <property type="match status" value="1"/>
</dbReference>
<dbReference type="InterPro" id="IPR020845">
    <property type="entry name" value="AMP-binding_CS"/>
</dbReference>
<dbReference type="OrthoDB" id="9765680at2"/>
<keyword evidence="6" id="KW-1185">Reference proteome</keyword>
<dbReference type="InterPro" id="IPR045851">
    <property type="entry name" value="AMP-bd_C_sf"/>
</dbReference>
<evidence type="ECO:0000313" key="5">
    <source>
        <dbReference type="EMBL" id="KAB2332154.1"/>
    </source>
</evidence>
<dbReference type="SUPFAM" id="SSF51735">
    <property type="entry name" value="NAD(P)-binding Rossmann-fold domains"/>
    <property type="match status" value="1"/>
</dbReference>
<keyword evidence="3" id="KW-0597">Phosphoprotein</keyword>
<dbReference type="NCBIfam" id="TIGR01746">
    <property type="entry name" value="Thioester-redct"/>
    <property type="match status" value="1"/>
</dbReference>
<dbReference type="EMBL" id="WBOS01000010">
    <property type="protein sequence ID" value="KAB2332154.1"/>
    <property type="molecule type" value="Genomic_DNA"/>
</dbReference>
<dbReference type="Pfam" id="PF00550">
    <property type="entry name" value="PP-binding"/>
    <property type="match status" value="1"/>
</dbReference>
<dbReference type="NCBIfam" id="TIGR01733">
    <property type="entry name" value="AA-adenyl-dom"/>
    <property type="match status" value="1"/>
</dbReference>
<dbReference type="InterPro" id="IPR000873">
    <property type="entry name" value="AMP-dep_synth/lig_dom"/>
</dbReference>
<evidence type="ECO:0000256" key="1">
    <source>
        <dbReference type="ARBA" id="ARBA00006432"/>
    </source>
</evidence>
<accession>A0A6L3V1Z2</accession>
<gene>
    <name evidence="5" type="ORF">F7731_17870</name>
</gene>
<dbReference type="PANTHER" id="PTHR44845">
    <property type="entry name" value="CARRIER DOMAIN-CONTAINING PROTEIN"/>
    <property type="match status" value="1"/>
</dbReference>
<dbReference type="PROSITE" id="PS00455">
    <property type="entry name" value="AMP_BINDING"/>
    <property type="match status" value="1"/>
</dbReference>
<dbReference type="InterPro" id="IPR036736">
    <property type="entry name" value="ACP-like_sf"/>
</dbReference>
<dbReference type="SUPFAM" id="SSF56801">
    <property type="entry name" value="Acetyl-CoA synthetase-like"/>
    <property type="match status" value="1"/>
</dbReference>
<dbReference type="SUPFAM" id="SSF47336">
    <property type="entry name" value="ACP-like"/>
    <property type="match status" value="1"/>
</dbReference>
<name>A0A6L3V1Z2_9BACI</name>
<evidence type="ECO:0000256" key="3">
    <source>
        <dbReference type="ARBA" id="ARBA00022553"/>
    </source>
</evidence>
<dbReference type="Pfam" id="PF00501">
    <property type="entry name" value="AMP-binding"/>
    <property type="match status" value="1"/>
</dbReference>
<comment type="similarity">
    <text evidence="1">Belongs to the ATP-dependent AMP-binding enzyme family.</text>
</comment>
<dbReference type="InterPro" id="IPR036291">
    <property type="entry name" value="NAD(P)-bd_dom_sf"/>
</dbReference>
<keyword evidence="2" id="KW-0596">Phosphopantetheine</keyword>
<protein>
    <submittedName>
        <fullName evidence="5">Amino acid adenylation domain-containing protein</fullName>
    </submittedName>
</protein>
<dbReference type="FunFam" id="3.40.50.12780:FF:000012">
    <property type="entry name" value="Non-ribosomal peptide synthetase"/>
    <property type="match status" value="1"/>
</dbReference>
<dbReference type="Gene3D" id="2.30.38.10">
    <property type="entry name" value="Luciferase, Domain 3"/>
    <property type="match status" value="1"/>
</dbReference>
<dbReference type="CDD" id="cd05235">
    <property type="entry name" value="SDR_e1"/>
    <property type="match status" value="1"/>
</dbReference>
<dbReference type="RefSeq" id="WP_151536160.1">
    <property type="nucleotide sequence ID" value="NZ_WBOS01000010.1"/>
</dbReference>
<dbReference type="CDD" id="cd05930">
    <property type="entry name" value="A_NRPS"/>
    <property type="match status" value="1"/>
</dbReference>
<evidence type="ECO:0000259" key="4">
    <source>
        <dbReference type="PROSITE" id="PS50075"/>
    </source>
</evidence>
<feature type="domain" description="Carrier" evidence="4">
    <location>
        <begin position="528"/>
        <end position="602"/>
    </location>
</feature>
<dbReference type="Pfam" id="PF07993">
    <property type="entry name" value="NAD_binding_4"/>
    <property type="match status" value="1"/>
</dbReference>
<reference evidence="5 6" key="1">
    <citation type="journal article" date="2016" name="Antonie Van Leeuwenhoek">
        <title>Bacillus depressus sp. nov., isolated from soil of a sunflower field.</title>
        <authorList>
            <person name="Wei X."/>
            <person name="Xin D."/>
            <person name="Xin Y."/>
            <person name="Zhang H."/>
            <person name="Wang T."/>
            <person name="Zhang J."/>
        </authorList>
    </citation>
    <scope>NUCLEOTIDE SEQUENCE [LARGE SCALE GENOMIC DNA]</scope>
    <source>
        <strain evidence="5 6">BZ1</strain>
    </source>
</reference>
<dbReference type="Proteomes" id="UP000481030">
    <property type="component" value="Unassembled WGS sequence"/>
</dbReference>
<evidence type="ECO:0000313" key="6">
    <source>
        <dbReference type="Proteomes" id="UP000481030"/>
    </source>
</evidence>
<dbReference type="Gene3D" id="1.10.1200.10">
    <property type="entry name" value="ACP-like"/>
    <property type="match status" value="1"/>
</dbReference>
<dbReference type="Gene3D" id="3.30.300.30">
    <property type="match status" value="1"/>
</dbReference>
<dbReference type="Gene3D" id="3.40.50.980">
    <property type="match status" value="2"/>
</dbReference>
<dbReference type="PANTHER" id="PTHR44845:SF7">
    <property type="entry name" value="PLIPASTATIN SYNTHASE SUBUNIT D"/>
    <property type="match status" value="1"/>
</dbReference>
<dbReference type="InterPro" id="IPR009081">
    <property type="entry name" value="PP-bd_ACP"/>
</dbReference>
<comment type="caution">
    <text evidence="5">The sequence shown here is derived from an EMBL/GenBank/DDBJ whole genome shotgun (WGS) entry which is preliminary data.</text>
</comment>
<proteinExistence type="inferred from homology"/>
<sequence length="1008" mass="113566">MIKPLLSVKTMKNTDLTIIDKFHEMVSIFPKYPAISMNNESLTYDDLNKMSNEVAFKLINQGVRKGDFVGVFLNRSMEAIISLLGIMKSGGVYVPIDPSYPDERISYMVNDTACELVITNSILQGKLDEVGFSRNIYLVDKIGFDDRNIECQELTSADLAYVIYTSGSTGNPKGALIKHQGVLNLAAWLSDHYQFDNDTVISEFASLSFDASIIDIFQALLNGVRLHILSEESRKDPNQLAKEIADQKITNMILPTAYFHHMTSILNEHDLQKLASLKVVALAGEALTGEMVRLWQGKFGYAIQISNFYGPTETTVMASFYDIAGEWPEEMANVPIGKPIRGFDFYIVNEKGMDCKTNEPGELLIEGPGLSVGYLNQPEKTAEAFIDHPTKKNTKLYRTGDIVRLLEDGNVEFIGRDDQQVKIRGHRVEIGEIEDKMLKLPFLKEAVVIPRQVKGHEKELFAFYTGKSSEKIEKNKIHHELKSALPDYMIPSYFIQLDEMPIAPTGKIDRKHLEKVDFKEVLSANIIEPRNEVEMIISQALCDELHVDKLDIKEDLFTNGLNSLKVLNVLVKLKPHFPEISIQDFFQCRSIEKLAEHIASLESEEWDEGQLIEKNLIEHPLYTKPLKGYTYKMKPELTAILLTGATGFLGSHILYDLLENTKAHIHCLTRASSTEEAKNRLEEILKYYFVEIPETWLSRIVPVLGDLSQEAMGLTSAARTYLETNLDMIIHCAADVRHFGEQSHFNKVNIGGTASLLNLVKNNKGAKFIYISTIGIPDDLAHSNLWGEFIGTNLTSFSYTLTNVYTSSKLEAEKLVYQAMEEGTLATVCRMGNITGHSVTGKFQRNIETNAFYRMLKAVMTLGEIPEYTAIIDVTPVDIASKTVVELAMKEDAIGRTFHIVDPEPTPFVQFINYLKELGYAIELVDKASFSKLLLPEKGLDSETLQLAVSILEGEGVKDSLYRWDCSQTEMFSTQKPLDKEIYLSLLVQHGEEVEYFPALQKRDLVLV</sequence>
<organism evidence="5 6">
    <name type="scientific">Cytobacillus depressus</name>
    <dbReference type="NCBI Taxonomy" id="1602942"/>
    <lineage>
        <taxon>Bacteria</taxon>
        <taxon>Bacillati</taxon>
        <taxon>Bacillota</taxon>
        <taxon>Bacilli</taxon>
        <taxon>Bacillales</taxon>
        <taxon>Bacillaceae</taxon>
        <taxon>Cytobacillus</taxon>
    </lineage>
</organism>
<dbReference type="InterPro" id="IPR010071">
    <property type="entry name" value="AA_adenyl_dom"/>
</dbReference>
<evidence type="ECO:0000256" key="2">
    <source>
        <dbReference type="ARBA" id="ARBA00022450"/>
    </source>
</evidence>
<dbReference type="FunFam" id="3.40.50.980:FF:000001">
    <property type="entry name" value="Non-ribosomal peptide synthetase"/>
    <property type="match status" value="1"/>
</dbReference>